<evidence type="ECO:0000256" key="1">
    <source>
        <dbReference type="SAM" id="MobiDB-lite"/>
    </source>
</evidence>
<evidence type="ECO:0000313" key="4">
    <source>
        <dbReference type="Proteomes" id="UP001390339"/>
    </source>
</evidence>
<evidence type="ECO:0008006" key="5">
    <source>
        <dbReference type="Google" id="ProtNLM"/>
    </source>
</evidence>
<name>A0ABR2HZX7_9PEZI</name>
<feature type="transmembrane region" description="Helical" evidence="2">
    <location>
        <begin position="168"/>
        <end position="192"/>
    </location>
</feature>
<protein>
    <recommendedName>
        <fullName evidence="5">Transmembrane protein</fullName>
    </recommendedName>
</protein>
<comment type="caution">
    <text evidence="3">The sequence shown here is derived from an EMBL/GenBank/DDBJ whole genome shotgun (WGS) entry which is preliminary data.</text>
</comment>
<reference evidence="3 4" key="1">
    <citation type="journal article" date="2024" name="IMA Fungus">
        <title>Apiospora arundinis, a panoply of carbohydrate-active enzymes and secondary metabolites.</title>
        <authorList>
            <person name="Sorensen T."/>
            <person name="Petersen C."/>
            <person name="Muurmann A.T."/>
            <person name="Christiansen J.V."/>
            <person name="Brundto M.L."/>
            <person name="Overgaard C.K."/>
            <person name="Boysen A.T."/>
            <person name="Wollenberg R.D."/>
            <person name="Larsen T.O."/>
            <person name="Sorensen J.L."/>
            <person name="Nielsen K.L."/>
            <person name="Sondergaard T.E."/>
        </authorList>
    </citation>
    <scope>NUCLEOTIDE SEQUENCE [LARGE SCALE GENOMIC DNA]</scope>
    <source>
        <strain evidence="3 4">AAU 773</strain>
    </source>
</reference>
<dbReference type="Proteomes" id="UP001390339">
    <property type="component" value="Unassembled WGS sequence"/>
</dbReference>
<dbReference type="EMBL" id="JAPCWZ010000007">
    <property type="protein sequence ID" value="KAK8855637.1"/>
    <property type="molecule type" value="Genomic_DNA"/>
</dbReference>
<keyword evidence="2" id="KW-0812">Transmembrane</keyword>
<proteinExistence type="predicted"/>
<feature type="compositionally biased region" description="Low complexity" evidence="1">
    <location>
        <begin position="1"/>
        <end position="27"/>
    </location>
</feature>
<feature type="region of interest" description="Disordered" evidence="1">
    <location>
        <begin position="1"/>
        <end position="52"/>
    </location>
</feature>
<gene>
    <name evidence="3" type="ORF">PGQ11_011549</name>
</gene>
<evidence type="ECO:0000313" key="3">
    <source>
        <dbReference type="EMBL" id="KAK8855637.1"/>
    </source>
</evidence>
<keyword evidence="4" id="KW-1185">Reference proteome</keyword>
<sequence length="194" mass="20826">MSLPPISSTSHCSSPSLASSSPSQSISEAGQATPHQSPRPAGSRRTSTKSRSERLPHVCVLLPVFLALLVYPTRSRAKHDPGKVERADDWGPSPIQGGGIGSAPFRRMGSGLEPETASLPPHPGLPLVHPQQLHYQTFQDIPAPSIDGPSDEEDEFSEISDWSRVIKVLFGLAAVMIVIWLFAQFVLAATAWSS</sequence>
<evidence type="ECO:0000256" key="2">
    <source>
        <dbReference type="SAM" id="Phobius"/>
    </source>
</evidence>
<accession>A0ABR2HZX7</accession>
<feature type="region of interest" description="Disordered" evidence="1">
    <location>
        <begin position="76"/>
        <end position="119"/>
    </location>
</feature>
<keyword evidence="2" id="KW-0472">Membrane</keyword>
<feature type="transmembrane region" description="Helical" evidence="2">
    <location>
        <begin position="55"/>
        <end position="73"/>
    </location>
</feature>
<keyword evidence="2" id="KW-1133">Transmembrane helix</keyword>
<feature type="compositionally biased region" description="Basic and acidic residues" evidence="1">
    <location>
        <begin position="78"/>
        <end position="89"/>
    </location>
</feature>
<organism evidence="3 4">
    <name type="scientific">Apiospora arundinis</name>
    <dbReference type="NCBI Taxonomy" id="335852"/>
    <lineage>
        <taxon>Eukaryota</taxon>
        <taxon>Fungi</taxon>
        <taxon>Dikarya</taxon>
        <taxon>Ascomycota</taxon>
        <taxon>Pezizomycotina</taxon>
        <taxon>Sordariomycetes</taxon>
        <taxon>Xylariomycetidae</taxon>
        <taxon>Amphisphaeriales</taxon>
        <taxon>Apiosporaceae</taxon>
        <taxon>Apiospora</taxon>
    </lineage>
</organism>